<feature type="transmembrane region" description="Helical" evidence="14">
    <location>
        <begin position="464"/>
        <end position="482"/>
    </location>
</feature>
<feature type="transmembrane region" description="Helical" evidence="14">
    <location>
        <begin position="306"/>
        <end position="332"/>
    </location>
</feature>
<keyword evidence="11" id="KW-0739">Sodium transport</keyword>
<keyword evidence="16" id="KW-1185">Reference proteome</keyword>
<comment type="catalytic activity">
    <reaction evidence="12">
        <text>L-proline(in) + Na(+)(in) = L-proline(out) + Na(+)(out)</text>
        <dbReference type="Rhea" id="RHEA:28967"/>
        <dbReference type="ChEBI" id="CHEBI:29101"/>
        <dbReference type="ChEBI" id="CHEBI:60039"/>
    </reaction>
</comment>
<evidence type="ECO:0000256" key="6">
    <source>
        <dbReference type="ARBA" id="ARBA00022847"/>
    </source>
</evidence>
<comment type="similarity">
    <text evidence="2 13">Belongs to the sodium:solute symporter (SSF) (TC 2.A.21) family.</text>
</comment>
<feature type="transmembrane region" description="Helical" evidence="14">
    <location>
        <begin position="555"/>
        <end position="576"/>
    </location>
</feature>
<dbReference type="GO" id="GO:0015193">
    <property type="term" value="F:L-proline transmembrane transporter activity"/>
    <property type="evidence" value="ECO:0007669"/>
    <property type="project" value="TreeGrafter"/>
</dbReference>
<keyword evidence="3" id="KW-0813">Transport</keyword>
<dbReference type="InterPro" id="IPR050277">
    <property type="entry name" value="Sodium:Solute_Symporter"/>
</dbReference>
<dbReference type="AlphaFoldDB" id="A0A1Y1CQI8"/>
<evidence type="ECO:0000313" key="15">
    <source>
        <dbReference type="EMBL" id="BAX82698.1"/>
    </source>
</evidence>
<keyword evidence="7 14" id="KW-1133">Transmembrane helix</keyword>
<dbReference type="PROSITE" id="PS50283">
    <property type="entry name" value="NA_SOLUT_SYMP_3"/>
    <property type="match status" value="1"/>
</dbReference>
<evidence type="ECO:0000256" key="8">
    <source>
        <dbReference type="ARBA" id="ARBA00023053"/>
    </source>
</evidence>
<proteinExistence type="inferred from homology"/>
<dbReference type="PANTHER" id="PTHR48086:SF3">
    <property type="entry name" value="SODIUM_PROLINE SYMPORTER"/>
    <property type="match status" value="1"/>
</dbReference>
<feature type="transmembrane region" description="Helical" evidence="14">
    <location>
        <begin position="199"/>
        <end position="220"/>
    </location>
</feature>
<dbReference type="GO" id="GO:0005298">
    <property type="term" value="F:proline:sodium symporter activity"/>
    <property type="evidence" value="ECO:0007669"/>
    <property type="project" value="TreeGrafter"/>
</dbReference>
<name>A0A1Y1CQI8_9BACT</name>
<dbReference type="RefSeq" id="WP_096433234.1">
    <property type="nucleotide sequence ID" value="NZ_AP018042.1"/>
</dbReference>
<dbReference type="CDD" id="cd11477">
    <property type="entry name" value="SLC5sbd_u1"/>
    <property type="match status" value="1"/>
</dbReference>
<keyword evidence="8" id="KW-0915">Sodium</keyword>
<dbReference type="InterPro" id="IPR001734">
    <property type="entry name" value="Na/solute_symporter"/>
</dbReference>
<evidence type="ECO:0000256" key="2">
    <source>
        <dbReference type="ARBA" id="ARBA00006434"/>
    </source>
</evidence>
<keyword evidence="10 14" id="KW-0472">Membrane</keyword>
<feature type="transmembrane region" description="Helical" evidence="14">
    <location>
        <begin position="120"/>
        <end position="144"/>
    </location>
</feature>
<dbReference type="OrthoDB" id="9761931at2"/>
<organism evidence="15 16">
    <name type="scientific">Labilibaculum antarcticum</name>
    <dbReference type="NCBI Taxonomy" id="1717717"/>
    <lineage>
        <taxon>Bacteria</taxon>
        <taxon>Pseudomonadati</taxon>
        <taxon>Bacteroidota</taxon>
        <taxon>Bacteroidia</taxon>
        <taxon>Marinilabiliales</taxon>
        <taxon>Marinifilaceae</taxon>
        <taxon>Labilibaculum</taxon>
    </lineage>
</organism>
<protein>
    <submittedName>
        <fullName evidence="15">Sodium:solute symporter</fullName>
    </submittedName>
</protein>
<feature type="transmembrane region" description="Helical" evidence="14">
    <location>
        <begin position="409"/>
        <end position="428"/>
    </location>
</feature>
<dbReference type="GO" id="GO:0015824">
    <property type="term" value="P:proline transport"/>
    <property type="evidence" value="ECO:0007669"/>
    <property type="project" value="TreeGrafter"/>
</dbReference>
<dbReference type="PANTHER" id="PTHR48086">
    <property type="entry name" value="SODIUM/PROLINE SYMPORTER-RELATED"/>
    <property type="match status" value="1"/>
</dbReference>
<keyword evidence="9" id="KW-0406">Ion transport</keyword>
<evidence type="ECO:0000256" key="11">
    <source>
        <dbReference type="ARBA" id="ARBA00023201"/>
    </source>
</evidence>
<evidence type="ECO:0000256" key="12">
    <source>
        <dbReference type="ARBA" id="ARBA00033708"/>
    </source>
</evidence>
<feature type="transmembrane region" description="Helical" evidence="14">
    <location>
        <begin position="45"/>
        <end position="72"/>
    </location>
</feature>
<evidence type="ECO:0000256" key="3">
    <source>
        <dbReference type="ARBA" id="ARBA00022448"/>
    </source>
</evidence>
<evidence type="ECO:0000256" key="13">
    <source>
        <dbReference type="RuleBase" id="RU362091"/>
    </source>
</evidence>
<evidence type="ECO:0000256" key="4">
    <source>
        <dbReference type="ARBA" id="ARBA00022475"/>
    </source>
</evidence>
<evidence type="ECO:0000256" key="10">
    <source>
        <dbReference type="ARBA" id="ARBA00023136"/>
    </source>
</evidence>
<dbReference type="InterPro" id="IPR038377">
    <property type="entry name" value="Na/Glc_symporter_sf"/>
</dbReference>
<comment type="subcellular location">
    <subcellularLocation>
        <location evidence="1">Cell membrane</location>
        <topology evidence="1">Multi-pass membrane protein</topology>
    </subcellularLocation>
</comment>
<feature type="transmembrane region" description="Helical" evidence="14">
    <location>
        <begin position="434"/>
        <end position="452"/>
    </location>
</feature>
<dbReference type="KEGG" id="mbas:ALGA_4408"/>
<feature type="transmembrane region" description="Helical" evidence="14">
    <location>
        <begin position="78"/>
        <end position="99"/>
    </location>
</feature>
<feature type="transmembrane region" description="Helical" evidence="14">
    <location>
        <begin position="582"/>
        <end position="601"/>
    </location>
</feature>
<dbReference type="GO" id="GO:0005886">
    <property type="term" value="C:plasma membrane"/>
    <property type="evidence" value="ECO:0007669"/>
    <property type="project" value="UniProtKB-SubCell"/>
</dbReference>
<evidence type="ECO:0000256" key="9">
    <source>
        <dbReference type="ARBA" id="ARBA00023065"/>
    </source>
</evidence>
<dbReference type="Pfam" id="PF00474">
    <property type="entry name" value="SSF"/>
    <property type="match status" value="1"/>
</dbReference>
<keyword evidence="6" id="KW-0769">Symport</keyword>
<feature type="transmembrane region" description="Helical" evidence="14">
    <location>
        <begin position="164"/>
        <end position="187"/>
    </location>
</feature>
<dbReference type="Gene3D" id="1.20.1730.10">
    <property type="entry name" value="Sodium/glucose cotransporter"/>
    <property type="match status" value="1"/>
</dbReference>
<dbReference type="EMBL" id="AP018042">
    <property type="protein sequence ID" value="BAX82698.1"/>
    <property type="molecule type" value="Genomic_DNA"/>
</dbReference>
<reference evidence="16" key="2">
    <citation type="journal article" date="2020" name="Antonie Van Leeuwenhoek">
        <title>Labilibaculum antarcticum sp. nov., a novel facultative anaerobic, psychrotorelant bacterium isolated from marine sediment of Antarctica.</title>
        <authorList>
            <person name="Watanabe M."/>
            <person name="Kojima H."/>
            <person name="Fukui M."/>
        </authorList>
    </citation>
    <scope>NUCLEOTIDE SEQUENCE [LARGE SCALE GENOMIC DNA]</scope>
    <source>
        <strain evidence="16">SPP2</strain>
    </source>
</reference>
<keyword evidence="5 14" id="KW-0812">Transmembrane</keyword>
<keyword evidence="4" id="KW-1003">Cell membrane</keyword>
<feature type="transmembrane region" description="Helical" evidence="14">
    <location>
        <begin position="264"/>
        <end position="285"/>
    </location>
</feature>
<feature type="transmembrane region" description="Helical" evidence="14">
    <location>
        <begin position="488"/>
        <end position="509"/>
    </location>
</feature>
<evidence type="ECO:0000256" key="1">
    <source>
        <dbReference type="ARBA" id="ARBA00004651"/>
    </source>
</evidence>
<feature type="transmembrane region" description="Helical" evidence="14">
    <location>
        <begin position="364"/>
        <end position="388"/>
    </location>
</feature>
<feature type="transmembrane region" description="Helical" evidence="14">
    <location>
        <begin position="6"/>
        <end position="25"/>
    </location>
</feature>
<evidence type="ECO:0000256" key="5">
    <source>
        <dbReference type="ARBA" id="ARBA00022692"/>
    </source>
</evidence>
<gene>
    <name evidence="15" type="ORF">ALGA_4408</name>
</gene>
<accession>A0A1Y1CQI8</accession>
<dbReference type="Proteomes" id="UP000218267">
    <property type="component" value="Chromosome"/>
</dbReference>
<evidence type="ECO:0000256" key="14">
    <source>
        <dbReference type="SAM" id="Phobius"/>
    </source>
</evidence>
<evidence type="ECO:0000256" key="7">
    <source>
        <dbReference type="ARBA" id="ARBA00022989"/>
    </source>
</evidence>
<evidence type="ECO:0000313" key="16">
    <source>
        <dbReference type="Proteomes" id="UP000218267"/>
    </source>
</evidence>
<sequence length="621" mass="69773">MNLSTLDLSIIVGYLILTIFIGYFLSKKASENLSNYFLGGNKIPWYMLGVSNASGMFDITGTMWTVTILFVYGLKSLWIPWLWPVWNQIFLMMFMAVWLRRSNVMTGAEWLKTRFGDGRGSQLSHLIVVLFAIVSVIGFITYGFVGVGKFAQTFFPWDLHATVLGLSIKSENMYAILIMGLTTLYVVKGGMYSVVFTEVLQFVIMTIACIMVGVIAISLVTPEQIAAAVPAGWTDISFGWTLDLDWSNLIPAVNNKIDIDGYNMFSVLMMMMIFKGVLVSIAGPVPSYDMQRILSTETPKDAAKMSGIVSLVLFVPRYLMIAGLAALALVYLAPEFNKMGPNIDFEMVLPYALNNFIPDGAKGLLLAGLIAAFMSTFAANVNAGPAYIVNDIYKKFINPNASQKKYIRMSYLSSFAVVIVGIFFGFFAESIDTVMKWLVGALFGGYTASNLLKWVWWRFNGYGYFYGMLAGLIVSLVAPLVFPEVSPIYAFPYIFLFSFASSVVGSLLTKPESDEVLIKFYESVRPWGFWKPVYLKLKAQKPEAEPNNDFLKDMFNCTIGVGWQMMLPLIPIYFVIGKYSSLSWVVALFIITSIILYYTWYKKLEDYPADYQYCKKETKED</sequence>
<reference evidence="15 16" key="1">
    <citation type="journal article" date="2018" name="Mar. Genomics">
        <title>Complete genome sequence of Marinifilaceae bacterium strain SPP2, isolated from the Antarctic marine sediment.</title>
        <authorList>
            <person name="Watanabe M."/>
            <person name="Kojima H."/>
            <person name="Fukui M."/>
        </authorList>
    </citation>
    <scope>NUCLEOTIDE SEQUENCE [LARGE SCALE GENOMIC DNA]</scope>
    <source>
        <strain evidence="15 16">SPP2</strain>
    </source>
</reference>